<proteinExistence type="predicted"/>
<comment type="caution">
    <text evidence="1">The sequence shown here is derived from an EMBL/GenBank/DDBJ whole genome shotgun (WGS) entry which is preliminary data.</text>
</comment>
<dbReference type="AlphaFoldDB" id="A0A0R1S064"/>
<dbReference type="PATRIC" id="fig|1423739.3.peg.1991"/>
<protein>
    <submittedName>
        <fullName evidence="1">Uncharacterized protein</fullName>
    </submittedName>
</protein>
<evidence type="ECO:0000313" key="1">
    <source>
        <dbReference type="EMBL" id="KRL62401.1"/>
    </source>
</evidence>
<organism evidence="1 2">
    <name type="scientific">Lentilactobacillus diolivorans DSM 14421</name>
    <dbReference type="NCBI Taxonomy" id="1423739"/>
    <lineage>
        <taxon>Bacteria</taxon>
        <taxon>Bacillati</taxon>
        <taxon>Bacillota</taxon>
        <taxon>Bacilli</taxon>
        <taxon>Lactobacillales</taxon>
        <taxon>Lactobacillaceae</taxon>
        <taxon>Lentilactobacillus</taxon>
    </lineage>
</organism>
<name>A0A0R1S064_9LACO</name>
<gene>
    <name evidence="1" type="ORF">FC85_GL001906</name>
</gene>
<dbReference type="Proteomes" id="UP000052013">
    <property type="component" value="Unassembled WGS sequence"/>
</dbReference>
<evidence type="ECO:0000313" key="2">
    <source>
        <dbReference type="Proteomes" id="UP000052013"/>
    </source>
</evidence>
<sequence length="62" mass="7407">MIEMTDTNEWLIKQLGQLENEEQSFIKKSLYLAAQDLVREQGKRIEQAQQEIDGRIWSPDKW</sequence>
<accession>A0A0R1S064</accession>
<dbReference type="EMBL" id="AZEY01000108">
    <property type="protein sequence ID" value="KRL62401.1"/>
    <property type="molecule type" value="Genomic_DNA"/>
</dbReference>
<dbReference type="STRING" id="1423739.FC85_GL001906"/>
<reference evidence="1 2" key="1">
    <citation type="journal article" date="2015" name="Genome Announc.">
        <title>Expanding the biotechnology potential of lactobacilli through comparative genomics of 213 strains and associated genera.</title>
        <authorList>
            <person name="Sun Z."/>
            <person name="Harris H.M."/>
            <person name="McCann A."/>
            <person name="Guo C."/>
            <person name="Argimon S."/>
            <person name="Zhang W."/>
            <person name="Yang X."/>
            <person name="Jeffery I.B."/>
            <person name="Cooney J.C."/>
            <person name="Kagawa T.F."/>
            <person name="Liu W."/>
            <person name="Song Y."/>
            <person name="Salvetti E."/>
            <person name="Wrobel A."/>
            <person name="Rasinkangas P."/>
            <person name="Parkhill J."/>
            <person name="Rea M.C."/>
            <person name="O'Sullivan O."/>
            <person name="Ritari J."/>
            <person name="Douillard F.P."/>
            <person name="Paul Ross R."/>
            <person name="Yang R."/>
            <person name="Briner A.E."/>
            <person name="Felis G.E."/>
            <person name="de Vos W.M."/>
            <person name="Barrangou R."/>
            <person name="Klaenhammer T.R."/>
            <person name="Caufield P.W."/>
            <person name="Cui Y."/>
            <person name="Zhang H."/>
            <person name="O'Toole P.W."/>
        </authorList>
    </citation>
    <scope>NUCLEOTIDE SEQUENCE [LARGE SCALE GENOMIC DNA]</scope>
    <source>
        <strain evidence="1 2">DSM 14421</strain>
    </source>
</reference>